<keyword evidence="4 8" id="KW-0812">Transmembrane</keyword>
<keyword evidence="6 8" id="KW-0472">Membrane</keyword>
<keyword evidence="2 8" id="KW-0813">Transport</keyword>
<evidence type="ECO:0000259" key="12">
    <source>
        <dbReference type="Pfam" id="PF07715"/>
    </source>
</evidence>
<evidence type="ECO:0000313" key="14">
    <source>
        <dbReference type="Proteomes" id="UP000291338"/>
    </source>
</evidence>
<comment type="caution">
    <text evidence="13">The sequence shown here is derived from an EMBL/GenBank/DDBJ whole genome shotgun (WGS) entry which is preliminary data.</text>
</comment>
<dbReference type="SUPFAM" id="SSF56935">
    <property type="entry name" value="Porins"/>
    <property type="match status" value="1"/>
</dbReference>
<dbReference type="GO" id="GO:0009279">
    <property type="term" value="C:cell outer membrane"/>
    <property type="evidence" value="ECO:0007669"/>
    <property type="project" value="UniProtKB-SubCell"/>
</dbReference>
<evidence type="ECO:0000256" key="3">
    <source>
        <dbReference type="ARBA" id="ARBA00022452"/>
    </source>
</evidence>
<evidence type="ECO:0000256" key="1">
    <source>
        <dbReference type="ARBA" id="ARBA00004571"/>
    </source>
</evidence>
<keyword evidence="3 8" id="KW-1134">Transmembrane beta strand</keyword>
<dbReference type="PANTHER" id="PTHR47234">
    <property type="match status" value="1"/>
</dbReference>
<reference evidence="13 14" key="1">
    <citation type="submission" date="2018-01" db="EMBL/GenBank/DDBJ databases">
        <title>Co-occurrence of chitin degradation, pigmentation and bioactivity in marine Pseudoalteromonas.</title>
        <authorList>
            <person name="Paulsen S."/>
            <person name="Gram L."/>
            <person name="Machado H."/>
        </authorList>
    </citation>
    <scope>NUCLEOTIDE SEQUENCE [LARGE SCALE GENOMIC DNA]</scope>
    <source>
        <strain evidence="13 14">S3898</strain>
    </source>
</reference>
<name>A0A4Q7IIB8_9GAMM</name>
<dbReference type="EMBL" id="PPSX01000094">
    <property type="protein sequence ID" value="RZQ51570.1"/>
    <property type="molecule type" value="Genomic_DNA"/>
</dbReference>
<evidence type="ECO:0000256" key="8">
    <source>
        <dbReference type="PROSITE-ProRule" id="PRU01360"/>
    </source>
</evidence>
<comment type="subcellular location">
    <subcellularLocation>
        <location evidence="1 8">Cell outer membrane</location>
        <topology evidence="1 8">Multi-pass membrane protein</topology>
    </subcellularLocation>
</comment>
<dbReference type="RefSeq" id="WP_130257038.1">
    <property type="nucleotide sequence ID" value="NZ_PPSX01000094.1"/>
</dbReference>
<dbReference type="Proteomes" id="UP000291338">
    <property type="component" value="Unassembled WGS sequence"/>
</dbReference>
<feature type="signal peptide" evidence="10">
    <location>
        <begin position="1"/>
        <end position="23"/>
    </location>
</feature>
<feature type="domain" description="TonB-dependent receptor-like beta-barrel" evidence="11">
    <location>
        <begin position="415"/>
        <end position="973"/>
    </location>
</feature>
<protein>
    <submittedName>
        <fullName evidence="13">TonB-dependent receptor</fullName>
    </submittedName>
</protein>
<accession>A0A4Q7IIB8</accession>
<dbReference type="Gene3D" id="2.40.170.20">
    <property type="entry name" value="TonB-dependent receptor, beta-barrel domain"/>
    <property type="match status" value="1"/>
</dbReference>
<keyword evidence="10" id="KW-0732">Signal</keyword>
<evidence type="ECO:0000256" key="6">
    <source>
        <dbReference type="ARBA" id="ARBA00023136"/>
    </source>
</evidence>
<evidence type="ECO:0000256" key="5">
    <source>
        <dbReference type="ARBA" id="ARBA00023077"/>
    </source>
</evidence>
<dbReference type="AlphaFoldDB" id="A0A4Q7IIB8"/>
<evidence type="ECO:0000256" key="7">
    <source>
        <dbReference type="ARBA" id="ARBA00023237"/>
    </source>
</evidence>
<evidence type="ECO:0000256" key="4">
    <source>
        <dbReference type="ARBA" id="ARBA00022692"/>
    </source>
</evidence>
<dbReference type="InterPro" id="IPR039426">
    <property type="entry name" value="TonB-dep_rcpt-like"/>
</dbReference>
<evidence type="ECO:0000259" key="11">
    <source>
        <dbReference type="Pfam" id="PF00593"/>
    </source>
</evidence>
<dbReference type="InterPro" id="IPR037066">
    <property type="entry name" value="Plug_dom_sf"/>
</dbReference>
<dbReference type="Gene3D" id="2.170.130.10">
    <property type="entry name" value="TonB-dependent receptor, plug domain"/>
    <property type="match status" value="1"/>
</dbReference>
<evidence type="ECO:0000256" key="10">
    <source>
        <dbReference type="SAM" id="SignalP"/>
    </source>
</evidence>
<organism evidence="13 14">
    <name type="scientific">Pseudoalteromonas phenolica</name>
    <dbReference type="NCBI Taxonomy" id="161398"/>
    <lineage>
        <taxon>Bacteria</taxon>
        <taxon>Pseudomonadati</taxon>
        <taxon>Pseudomonadota</taxon>
        <taxon>Gammaproteobacteria</taxon>
        <taxon>Alteromonadales</taxon>
        <taxon>Pseudoalteromonadaceae</taxon>
        <taxon>Pseudoalteromonas</taxon>
    </lineage>
</organism>
<dbReference type="InterPro" id="IPR036942">
    <property type="entry name" value="Beta-barrel_TonB_sf"/>
</dbReference>
<comment type="similarity">
    <text evidence="8 9">Belongs to the TonB-dependent receptor family.</text>
</comment>
<evidence type="ECO:0000256" key="9">
    <source>
        <dbReference type="RuleBase" id="RU003357"/>
    </source>
</evidence>
<dbReference type="InterPro" id="IPR012910">
    <property type="entry name" value="Plug_dom"/>
</dbReference>
<sequence length="1008" mass="111404">MNKKQLCVAVQAALFGAVFSANAQQDELAAVQVKQNQTVVEKEEEQVEKIVVTGSRIKRDSFSVATPLVTMNKDAISDTGLGSLSEILVDNIPSINASISNTTSQSSVASTGISSISLRDLGSDRTLTLIDGRRVVSNSYSGNVVSLSTIPSGMVQRIEVISGGASATYGADAVAGVVNIITQTDKEGATFKARTGESFDGGGKEFTLDFDFGSSFDDGRGYAFVSANWDRQFGMSFFDRERAQIEDAYRYNESEMCNQMQTATGYQCMRDITQADWVSKSDGLPGGVFLENSKNDTQFWYDGQTLRDDWKDNEEVYGINTRQYVMLKVPNDSFSIAGKVDYELTDDVSFYGQIQLSIDESFNDKSPEDEYEGASQTIYDPETGERLGRIKPGYIPLDNPLVPQAILDSEPYKDRIYWDRRFNEVGNIATDNTRTTIRSWAGLKGTAFNGEWDWDVSVGLGKFHQEQLRYNELDVRKLSHALNAEKLADGSIQCKDEAARAAGCVPINLFGEGSITPEMADWIRVNPEINTYIDQTNIVGYMTGELFELPAGAVSAVFGGEYRKDKQDLQTSIGMREGGITFNVVPQFEGSIDVYESFTEFDVPLLKDAPLAKNLSLETSLRLAQYSIDAVGTVPSYKLGILWQPIEDLTIRTNFARAQRAPTITELMSPARGDYDSFTDICEGLTATSTNAGHDKCRQDPAFAALLAEDPDFEFDPSSGSKYSPNAGNANLREETADTFTFGFTMAPSAIEDLQIAVDYYDIAIEGAISVISNERILQECYDSSAAFGSSNPFCNEISRDDEGNITEIVQREDNLDEVSSRGIDVAIEYKYDFESLGRLSFKADYNHILEKSTTYLGLDGLETDDYAGYGSSKDKLSASVVWRLDEWRVRYAVKYLGSFTDSLSREREYTAALERNAERCASTEEDNGCIASPEALAYHKYGSYMRHDVSVSYNTDLAADVELRMFGGINNLLDDKGDFMPSGRGNFYSRYGTGMGRFGYLGAEIKF</sequence>
<keyword evidence="7 8" id="KW-0998">Cell outer membrane</keyword>
<dbReference type="PANTHER" id="PTHR47234:SF2">
    <property type="entry name" value="TONB-DEPENDENT RECEPTOR"/>
    <property type="match status" value="1"/>
</dbReference>
<feature type="chain" id="PRO_5020213813" evidence="10">
    <location>
        <begin position="24"/>
        <end position="1008"/>
    </location>
</feature>
<gene>
    <name evidence="13" type="ORF">C1E23_18875</name>
</gene>
<evidence type="ECO:0000313" key="13">
    <source>
        <dbReference type="EMBL" id="RZQ51570.1"/>
    </source>
</evidence>
<proteinExistence type="inferred from homology"/>
<keyword evidence="5 9" id="KW-0798">TonB box</keyword>
<dbReference type="Pfam" id="PF07715">
    <property type="entry name" value="Plug"/>
    <property type="match status" value="1"/>
</dbReference>
<dbReference type="Pfam" id="PF00593">
    <property type="entry name" value="TonB_dep_Rec_b-barrel"/>
    <property type="match status" value="1"/>
</dbReference>
<dbReference type="PROSITE" id="PS52016">
    <property type="entry name" value="TONB_DEPENDENT_REC_3"/>
    <property type="match status" value="1"/>
</dbReference>
<feature type="domain" description="TonB-dependent receptor plug" evidence="12">
    <location>
        <begin position="65"/>
        <end position="177"/>
    </location>
</feature>
<keyword evidence="13" id="KW-0675">Receptor</keyword>
<evidence type="ECO:0000256" key="2">
    <source>
        <dbReference type="ARBA" id="ARBA00022448"/>
    </source>
</evidence>
<dbReference type="InterPro" id="IPR000531">
    <property type="entry name" value="Beta-barrel_TonB"/>
</dbReference>